<evidence type="ECO:0000313" key="1">
    <source>
        <dbReference type="EMBL" id="KAJ2811715.1"/>
    </source>
</evidence>
<name>A0ACC1LN93_9FUNG</name>
<dbReference type="Proteomes" id="UP001140096">
    <property type="component" value="Unassembled WGS sequence"/>
</dbReference>
<dbReference type="EMBL" id="JANBUP010000373">
    <property type="protein sequence ID" value="KAJ2811715.1"/>
    <property type="molecule type" value="Genomic_DNA"/>
</dbReference>
<comment type="caution">
    <text evidence="1">The sequence shown here is derived from an EMBL/GenBank/DDBJ whole genome shotgun (WGS) entry which is preliminary data.</text>
</comment>
<proteinExistence type="predicted"/>
<protein>
    <submittedName>
        <fullName evidence="1">Uncharacterized protein</fullName>
    </submittedName>
</protein>
<organism evidence="1 2">
    <name type="scientific">Coemansia furcata</name>
    <dbReference type="NCBI Taxonomy" id="417177"/>
    <lineage>
        <taxon>Eukaryota</taxon>
        <taxon>Fungi</taxon>
        <taxon>Fungi incertae sedis</taxon>
        <taxon>Zoopagomycota</taxon>
        <taxon>Kickxellomycotina</taxon>
        <taxon>Kickxellomycetes</taxon>
        <taxon>Kickxellales</taxon>
        <taxon>Kickxellaceae</taxon>
        <taxon>Coemansia</taxon>
    </lineage>
</organism>
<accession>A0ACC1LN93</accession>
<evidence type="ECO:0000313" key="2">
    <source>
        <dbReference type="Proteomes" id="UP001140096"/>
    </source>
</evidence>
<sequence length="419" mass="43952">MVVNVFGYISIQPDWTVDVSTVLESGAPGKFWVSAYKLGEASIHGSIQVAKTVSADGTALVDLSVDDAAITAEYVSPRQLRLSRSGASPVLYTGPRSTVVCSQVVRGTGVRSFDVSLYGGLLAAGGDDGVLDVYDTQKGQHRVSLEGHIGDITSCLFFPSGQVVLSAATDLRLRVWSASDGTNPVTLVGHTAAITDTAIVGQGKNVLSAGKDGTLRLWHCGSASVLYTFDLSKKPINAIDLVAGTESGEELPENEFETAGKIVAVACEDSRALLVDLRGRETIVAFTSDAPVRAVAYALAHGLLFAGRADGVVDVWMTDAPAAPAYAFKRNNSPISALRLVQRTEAGLPLLCVGTEDGQLYLVALEMAGGKVTTAEVVEELVAFDVDPITQIRAAPSTASGATRQSVWASGRTGKVYQF</sequence>
<keyword evidence="2" id="KW-1185">Reference proteome</keyword>
<gene>
    <name evidence="1" type="ORF">H4S07_001880</name>
</gene>
<reference evidence="1" key="1">
    <citation type="submission" date="2022-07" db="EMBL/GenBank/DDBJ databases">
        <title>Phylogenomic reconstructions and comparative analyses of Kickxellomycotina fungi.</title>
        <authorList>
            <person name="Reynolds N.K."/>
            <person name="Stajich J.E."/>
            <person name="Barry K."/>
            <person name="Grigoriev I.V."/>
            <person name="Crous P."/>
            <person name="Smith M.E."/>
        </authorList>
    </citation>
    <scope>NUCLEOTIDE SEQUENCE</scope>
    <source>
        <strain evidence="1">CBS 102833</strain>
    </source>
</reference>